<keyword evidence="2" id="KW-1185">Reference proteome</keyword>
<evidence type="ECO:0000313" key="2">
    <source>
        <dbReference type="Proteomes" id="UP000053237"/>
    </source>
</evidence>
<protein>
    <submittedName>
        <fullName evidence="1">Uncharacterized protein</fullName>
    </submittedName>
</protein>
<comment type="caution">
    <text evidence="1">The sequence shown here is derived from an EMBL/GenBank/DDBJ whole genome shotgun (WGS) entry which is preliminary data.</text>
</comment>
<dbReference type="InParanoid" id="A0A024G5F7"/>
<dbReference type="AlphaFoldDB" id="A0A024G5F7"/>
<reference evidence="1 2" key="1">
    <citation type="submission" date="2012-05" db="EMBL/GenBank/DDBJ databases">
        <title>Recombination and specialization in a pathogen metapopulation.</title>
        <authorList>
            <person name="Gardiner A."/>
            <person name="Kemen E."/>
            <person name="Schultz-Larsen T."/>
            <person name="MacLean D."/>
            <person name="Van Oosterhout C."/>
            <person name="Jones J.D.G."/>
        </authorList>
    </citation>
    <scope>NUCLEOTIDE SEQUENCE [LARGE SCALE GENOMIC DNA]</scope>
    <source>
        <strain evidence="1 2">Ac Nc2</strain>
    </source>
</reference>
<accession>A0A024G5F7</accession>
<sequence length="171" mass="19225">MTSFDTITPLIDENTMHTCRFSSRAYSMQNASKTDFLHTAYFSHDTTSKCEPKKVNKCSASKDCCSKEQCLNPMKSPNTIGEKIPPGQDSFVGHCRDTNNVVYGMTFTSKDKPNGMSKEDCVQKTDHTFYAFDNIKKECIHTNTILSVRFAKDSEIGVLIHRFPKSSTPLS</sequence>
<dbReference type="Proteomes" id="UP000053237">
    <property type="component" value="Unassembled WGS sequence"/>
</dbReference>
<evidence type="ECO:0000313" key="1">
    <source>
        <dbReference type="EMBL" id="CCI41986.1"/>
    </source>
</evidence>
<name>A0A024G5F7_9STRA</name>
<dbReference type="EMBL" id="CAIX01000027">
    <property type="protein sequence ID" value="CCI41986.1"/>
    <property type="molecule type" value="Genomic_DNA"/>
</dbReference>
<organism evidence="1 2">
    <name type="scientific">Albugo candida</name>
    <dbReference type="NCBI Taxonomy" id="65357"/>
    <lineage>
        <taxon>Eukaryota</taxon>
        <taxon>Sar</taxon>
        <taxon>Stramenopiles</taxon>
        <taxon>Oomycota</taxon>
        <taxon>Peronosporomycetes</taxon>
        <taxon>Albuginales</taxon>
        <taxon>Albuginaceae</taxon>
        <taxon>Albugo</taxon>
    </lineage>
</organism>
<gene>
    <name evidence="1" type="ORF">BN9_027700</name>
</gene>
<proteinExistence type="predicted"/>